<dbReference type="InterPro" id="IPR002575">
    <property type="entry name" value="Aminoglycoside_PTrfase"/>
</dbReference>
<dbReference type="Gene3D" id="3.90.1200.10">
    <property type="match status" value="1"/>
</dbReference>
<keyword evidence="4" id="KW-1185">Reference proteome</keyword>
<dbReference type="VEuPathDB" id="FungiDB:EYZ11_007794"/>
<gene>
    <name evidence="2" type="ORF">ATNIH1004_009632</name>
    <name evidence="3" type="ORF">EYZ11_007794</name>
</gene>
<comment type="caution">
    <text evidence="3">The sequence shown here is derived from an EMBL/GenBank/DDBJ whole genome shotgun (WGS) entry which is preliminary data.</text>
</comment>
<evidence type="ECO:0000313" key="5">
    <source>
        <dbReference type="Proteomes" id="UP000324241"/>
    </source>
</evidence>
<feature type="domain" description="Aminoglycoside phosphotransferase" evidence="1">
    <location>
        <begin position="193"/>
        <end position="272"/>
    </location>
</feature>
<evidence type="ECO:0000313" key="4">
    <source>
        <dbReference type="Proteomes" id="UP000308092"/>
    </source>
</evidence>
<dbReference type="InterPro" id="IPR051678">
    <property type="entry name" value="AGP_Transferase"/>
</dbReference>
<dbReference type="EMBL" id="SOSA01000313">
    <property type="protein sequence ID" value="THC92717.1"/>
    <property type="molecule type" value="Genomic_DNA"/>
</dbReference>
<dbReference type="RefSeq" id="XP_033422238.1">
    <property type="nucleotide sequence ID" value="XM_033574220.1"/>
</dbReference>
<dbReference type="Pfam" id="PF01636">
    <property type="entry name" value="APH"/>
    <property type="match status" value="1"/>
</dbReference>
<dbReference type="InterPro" id="IPR011009">
    <property type="entry name" value="Kinase-like_dom_sf"/>
</dbReference>
<evidence type="ECO:0000259" key="1">
    <source>
        <dbReference type="Pfam" id="PF01636"/>
    </source>
</evidence>
<protein>
    <recommendedName>
        <fullName evidence="1">Aminoglycoside phosphotransferase domain-containing protein</fullName>
    </recommendedName>
</protein>
<name>A0A4S3JE99_9EURO</name>
<dbReference type="PANTHER" id="PTHR21310">
    <property type="entry name" value="AMINOGLYCOSIDE PHOSPHOTRANSFERASE-RELATED-RELATED"/>
    <property type="match status" value="1"/>
</dbReference>
<dbReference type="SUPFAM" id="SSF56112">
    <property type="entry name" value="Protein kinase-like (PK-like)"/>
    <property type="match status" value="1"/>
</dbReference>
<dbReference type="Proteomes" id="UP000308092">
    <property type="component" value="Unassembled WGS sequence"/>
</dbReference>
<reference evidence="2 5" key="2">
    <citation type="submission" date="2019-08" db="EMBL/GenBank/DDBJ databases">
        <title>The genome sequence of a newly discovered highly antifungal drug resistant Aspergillus species, Aspergillus tanneri NIH 1004.</title>
        <authorList>
            <person name="Mounaud S."/>
            <person name="Singh I."/>
            <person name="Joardar V."/>
            <person name="Pakala S."/>
            <person name="Pakala S."/>
            <person name="Venepally P."/>
            <person name="Chung J.K."/>
            <person name="Losada L."/>
            <person name="Nierman W.C."/>
        </authorList>
    </citation>
    <scope>NUCLEOTIDE SEQUENCE [LARGE SCALE GENOMIC DNA]</scope>
    <source>
        <strain evidence="2 5">NIH1004</strain>
    </source>
</reference>
<evidence type="ECO:0000313" key="2">
    <source>
        <dbReference type="EMBL" id="KAA8642876.1"/>
    </source>
</evidence>
<dbReference type="OrthoDB" id="5598852at2759"/>
<dbReference type="Proteomes" id="UP000324241">
    <property type="component" value="Unassembled WGS sequence"/>
</dbReference>
<dbReference type="GeneID" id="54332334"/>
<dbReference type="EMBL" id="QUQM01000005">
    <property type="protein sequence ID" value="KAA8642876.1"/>
    <property type="molecule type" value="Genomic_DNA"/>
</dbReference>
<evidence type="ECO:0000313" key="3">
    <source>
        <dbReference type="EMBL" id="THC92717.1"/>
    </source>
</evidence>
<sequence>MEINPAILANKVSSTLSPPITLTRHSTIEGDDHLIYFIAEHTSYILRVTKPRKDRGYDGAEMQMREKAIREVVRAGYESRGLPAEFIPQCVYSFPVSEDGVHVASLERKLHGVSLDDVKDIKEKTKQEFIDLLTVLKNVDISGIISIGVKVPDVEMPELNTLHRNAVHAWRRMIHEGGLEGVIDAGEEDAESLFERKTAFIDQIQGIKEADSVLVHNDLKGEHVLVNKDTGKFTAVLDWADVGLGNPAIDIAGMVLTIGTQAAQEVAVAVGYSRETILQGIILGRSGCVMRLDERLRGIDTMSPQWLLRAQLKLSLE</sequence>
<accession>A0A4S3JE99</accession>
<dbReference type="AlphaFoldDB" id="A0A4S3JE99"/>
<organism evidence="3 4">
    <name type="scientific">Aspergillus tanneri</name>
    <dbReference type="NCBI Taxonomy" id="1220188"/>
    <lineage>
        <taxon>Eukaryota</taxon>
        <taxon>Fungi</taxon>
        <taxon>Dikarya</taxon>
        <taxon>Ascomycota</taxon>
        <taxon>Pezizomycotina</taxon>
        <taxon>Eurotiomycetes</taxon>
        <taxon>Eurotiomycetidae</taxon>
        <taxon>Eurotiales</taxon>
        <taxon>Aspergillaceae</taxon>
        <taxon>Aspergillus</taxon>
        <taxon>Aspergillus subgen. Circumdati</taxon>
    </lineage>
</organism>
<proteinExistence type="predicted"/>
<reference evidence="3 4" key="1">
    <citation type="submission" date="2019-03" db="EMBL/GenBank/DDBJ databases">
        <title>The genome sequence of a newly discovered highly antifungal drug resistant Aspergillus species, Aspergillus tanneri NIH 1004.</title>
        <authorList>
            <person name="Mounaud S."/>
            <person name="Singh I."/>
            <person name="Joardar V."/>
            <person name="Pakala S."/>
            <person name="Pakala S."/>
            <person name="Venepally P."/>
            <person name="Hoover J."/>
            <person name="Nierman W."/>
            <person name="Chung J."/>
            <person name="Losada L."/>
        </authorList>
    </citation>
    <scope>NUCLEOTIDE SEQUENCE [LARGE SCALE GENOMIC DNA]</scope>
    <source>
        <strain evidence="3 4">NIH1004</strain>
    </source>
</reference>